<evidence type="ECO:0000256" key="1">
    <source>
        <dbReference type="SAM" id="Phobius"/>
    </source>
</evidence>
<keyword evidence="1" id="KW-1133">Transmembrane helix</keyword>
<sequence length="981" mass="114285">MLNMTTSQVLFPNPAHLIAGSTSLAISYGFQRGIAVLNGNLIGHFFGSAVVNTTYQIASFLITETLLNSYFADEENKNSFWTKLGVIEIGLLAGLFFSNIGYYLISSNMLSLDINEKFRESVTYAFKKTGQYVADSVIKLGLLILAAYADERFYNSIIFTAQNRWERLKPLIIVLQNRSVQRYEHYHCPIASKEDFKELNNEQLEAVRVQCVLNPDMWDAYSLPLQVAFDMILEEKELPLLPLTSPFKEEDNFTTEELKFIAKEYYRNFRLCGKEATFFFHNHVKPPQYFPDKQCLPQVPIPDAANIPSLSKAQIKWFHKILIANEQIALTSDQYSAFARRFFEYNLAPPNENYVFEVEMPPPTSGRSLRVKAYYYYLYVKAGRDEKLGFDDRMLLRQFLIERKLICSVPLLSPSELIRVSQPVLSTIAKQFEEDRFLWDQLDTETKVSYNRAFANHKIEEIRDKAMFTSIRDHVSWFFGKRFGIQYFTDRALMNVTANEVSLAYLAEIPVERLNYLHPSMIPHIPDRHIVNITRTDLVQAVPRNKLFFIHPKVYPFLTKQQKNWMEELPKEVSGLSIEQTRLLLCPWLVSQVSPERLFAVTKKGKEFAIKSTEISAFHRAFFALLQTPKTFWGKMVINEQTLFDLVPFGYNRYSMIESIYDVRTELWNLAQFFGVKVFPTEDKFRKLMTSSNLSFFAFDPLKAQQEQKLMLNRFKHIIYALKIMVNKDLNLDTGTKETVGELLKQLFNAMQGCKIDWISALRNFEGNRNEFCDCPMCEEKRMHTQEVLMKNRLAEMLAAFKRRCFELAIQNKYCDAHNEQLVNTIDWYAHQLPHLNLHLGYLDQHVDASKTTVTPIEIQKEMIHEYEKCVTLHVKYLLGFGGDREFRELALDFFIGIIQREALKRKAYIDESWAKDVVARWIWDEENGYEVREGFVNILFYAYGYFKFDPLSAESKQIQGNGLSFSDNLRLVSTELNHLG</sequence>
<protein>
    <submittedName>
        <fullName evidence="2">Uncharacterized protein</fullName>
    </submittedName>
</protein>
<dbReference type="HOGENOM" id="CLU_304807_0_0_0"/>
<dbReference type="Proteomes" id="UP000000496">
    <property type="component" value="Chromosome gsn.131"/>
</dbReference>
<dbReference type="EMBL" id="FR872582">
    <property type="protein sequence ID" value="CCB88640.1"/>
    <property type="molecule type" value="Genomic_DNA"/>
</dbReference>
<dbReference type="STRING" id="331113.SNE_A07630"/>
<dbReference type="KEGG" id="sng:SNE_A07630"/>
<evidence type="ECO:0000313" key="2">
    <source>
        <dbReference type="EMBL" id="CCB88640.1"/>
    </source>
</evidence>
<dbReference type="AlphaFoldDB" id="F8L4T0"/>
<keyword evidence="3" id="KW-1185">Reference proteome</keyword>
<reference key="1">
    <citation type="journal article" date="2011" name="Mol. Biol. Evol.">
        <title>Unity in variety -- the pan-genome of the Chlamydiae.</title>
        <authorList>
            <person name="Collingro A."/>
            <person name="Tischler P."/>
            <person name="Weinmaier T."/>
            <person name="Penz T."/>
            <person name="Heinz E."/>
            <person name="Brunham R.C."/>
            <person name="Read T.D."/>
            <person name="Bavoil P.M."/>
            <person name="Sachse K."/>
            <person name="Kahane S."/>
            <person name="Friedman M.G."/>
            <person name="Rattei T."/>
            <person name="Myers G.S.A."/>
            <person name="Horn M."/>
        </authorList>
    </citation>
    <scope>NUCLEOTIDE SEQUENCE</scope>
    <source>
        <strain>Z</strain>
    </source>
</reference>
<keyword evidence="1" id="KW-0472">Membrane</keyword>
<reference evidence="2 3" key="2">
    <citation type="journal article" date="2011" name="Mol. Biol. Evol.">
        <title>Unity in variety--the pan-genome of the Chlamydiae.</title>
        <authorList>
            <person name="Collingro A."/>
            <person name="Tischler P."/>
            <person name="Weinmaier T."/>
            <person name="Penz T."/>
            <person name="Heinz E."/>
            <person name="Brunham R.C."/>
            <person name="Read T.D."/>
            <person name="Bavoil P.M."/>
            <person name="Sachse K."/>
            <person name="Kahane S."/>
            <person name="Friedman M.G."/>
            <person name="Rattei T."/>
            <person name="Myers G.S."/>
            <person name="Horn M."/>
        </authorList>
    </citation>
    <scope>NUCLEOTIDE SEQUENCE [LARGE SCALE GENOMIC DNA]</scope>
    <source>
        <strain evidence="3">ATCC VR-1471 / Z</strain>
    </source>
</reference>
<accession>F8L4T0</accession>
<feature type="transmembrane region" description="Helical" evidence="1">
    <location>
        <begin position="84"/>
        <end position="105"/>
    </location>
</feature>
<gene>
    <name evidence="2" type="ordered locus">SNE_A07630</name>
</gene>
<organism evidence="2 3">
    <name type="scientific">Simkania negevensis (strain ATCC VR-1471 / DSM 27360 / Z)</name>
    <dbReference type="NCBI Taxonomy" id="331113"/>
    <lineage>
        <taxon>Bacteria</taxon>
        <taxon>Pseudomonadati</taxon>
        <taxon>Chlamydiota</taxon>
        <taxon>Chlamydiia</taxon>
        <taxon>Parachlamydiales</taxon>
        <taxon>Simkaniaceae</taxon>
        <taxon>Simkania</taxon>
    </lineage>
</organism>
<evidence type="ECO:0000313" key="3">
    <source>
        <dbReference type="Proteomes" id="UP000000496"/>
    </source>
</evidence>
<proteinExistence type="predicted"/>
<keyword evidence="1" id="KW-0812">Transmembrane</keyword>
<name>F8L4T0_SIMNZ</name>